<dbReference type="Proteomes" id="UP000003136">
    <property type="component" value="Unassembled WGS sequence"/>
</dbReference>
<proteinExistence type="predicted"/>
<protein>
    <recommendedName>
        <fullName evidence="2">BD-FAE-like domain-containing protein</fullName>
    </recommendedName>
</protein>
<sequence length="287" mass="32678">MLHEDIELKIDYETLGIKHDTSVPVLTTYILKRLVQMQGDRKRPCILICPGGGYEHLAEREAEPIAIRMNSMGFNACVLRYSLIPNEYPVPLYEAAYAVKYIRDHADEWGINPDKIVIAGFSAGGHVAASLGTLWNQQELDSYIRDYLRCEPEYVRPDGMLLGYPVITSGDKAHRMSFVRLLGDRYDELHDTVSLENRVNKGTPEAFIWHTFEDGSVPVENSLLFAEAMKKQEVPFELHIFPKGSHGLGLGTRETDMKDGSKYQPECSVWPDMFRTWFESTIGPIYE</sequence>
<accession>B7AQ67</accession>
<dbReference type="Pfam" id="PF20434">
    <property type="entry name" value="BD-FAE"/>
    <property type="match status" value="1"/>
</dbReference>
<dbReference type="AlphaFoldDB" id="B7AQ67"/>
<reference evidence="3 4" key="1">
    <citation type="submission" date="2008-11" db="EMBL/GenBank/DDBJ databases">
        <title>Draft genome sequence of Bacteroides pectinophilus (ATCC 43243).</title>
        <authorList>
            <person name="Sudarsanam P."/>
            <person name="Ley R."/>
            <person name="Guruge J."/>
            <person name="Turnbaugh P.J."/>
            <person name="Mahowald M."/>
            <person name="Liep D."/>
            <person name="Gordon J."/>
        </authorList>
    </citation>
    <scope>NUCLEOTIDE SEQUENCE [LARGE SCALE GENOMIC DNA]</scope>
    <source>
        <strain evidence="3 4">ATCC 43243</strain>
    </source>
</reference>
<dbReference type="EMBL" id="ABVQ01000035">
    <property type="protein sequence ID" value="EEC57839.1"/>
    <property type="molecule type" value="Genomic_DNA"/>
</dbReference>
<dbReference type="GO" id="GO:0016787">
    <property type="term" value="F:hydrolase activity"/>
    <property type="evidence" value="ECO:0007669"/>
    <property type="project" value="UniProtKB-KW"/>
</dbReference>
<dbReference type="PANTHER" id="PTHR48081:SF6">
    <property type="entry name" value="PEPTIDASE S9 PROLYL OLIGOPEPTIDASE CATALYTIC DOMAIN-CONTAINING PROTEIN"/>
    <property type="match status" value="1"/>
</dbReference>
<evidence type="ECO:0000259" key="2">
    <source>
        <dbReference type="Pfam" id="PF20434"/>
    </source>
</evidence>
<name>B7AQ67_9FIRM</name>
<evidence type="ECO:0000313" key="3">
    <source>
        <dbReference type="EMBL" id="EEC57839.1"/>
    </source>
</evidence>
<comment type="caution">
    <text evidence="3">The sequence shown here is derived from an EMBL/GenBank/DDBJ whole genome shotgun (WGS) entry which is preliminary data.</text>
</comment>
<keyword evidence="4" id="KW-1185">Reference proteome</keyword>
<dbReference type="Gene3D" id="3.40.50.1820">
    <property type="entry name" value="alpha/beta hydrolase"/>
    <property type="match status" value="1"/>
</dbReference>
<dbReference type="InterPro" id="IPR050300">
    <property type="entry name" value="GDXG_lipolytic_enzyme"/>
</dbReference>
<dbReference type="STRING" id="483218.BACPEC_00823"/>
<evidence type="ECO:0000256" key="1">
    <source>
        <dbReference type="ARBA" id="ARBA00022801"/>
    </source>
</evidence>
<dbReference type="eggNOG" id="COG0657">
    <property type="taxonomic scope" value="Bacteria"/>
</dbReference>
<dbReference type="SUPFAM" id="SSF53474">
    <property type="entry name" value="alpha/beta-Hydrolases"/>
    <property type="match status" value="2"/>
</dbReference>
<feature type="domain" description="BD-FAE-like" evidence="2">
    <location>
        <begin position="38"/>
        <end position="228"/>
    </location>
</feature>
<gene>
    <name evidence="3" type="ORF">BACPEC_00823</name>
</gene>
<dbReference type="InterPro" id="IPR029058">
    <property type="entry name" value="AB_hydrolase_fold"/>
</dbReference>
<dbReference type="InterPro" id="IPR049492">
    <property type="entry name" value="BD-FAE-like_dom"/>
</dbReference>
<reference evidence="3 4" key="2">
    <citation type="submission" date="2008-11" db="EMBL/GenBank/DDBJ databases">
        <authorList>
            <person name="Fulton L."/>
            <person name="Clifton S."/>
            <person name="Fulton B."/>
            <person name="Xu J."/>
            <person name="Minx P."/>
            <person name="Pepin K.H."/>
            <person name="Johnson M."/>
            <person name="Bhonagiri V."/>
            <person name="Nash W.E."/>
            <person name="Mardis E.R."/>
            <person name="Wilson R.K."/>
        </authorList>
    </citation>
    <scope>NUCLEOTIDE SEQUENCE [LARGE SCALE GENOMIC DNA]</scope>
    <source>
        <strain evidence="3 4">ATCC 43243</strain>
    </source>
</reference>
<dbReference type="PANTHER" id="PTHR48081">
    <property type="entry name" value="AB HYDROLASE SUPERFAMILY PROTEIN C4A8.06C"/>
    <property type="match status" value="1"/>
</dbReference>
<dbReference type="HOGENOM" id="CLU_012494_5_1_9"/>
<keyword evidence="1" id="KW-0378">Hydrolase</keyword>
<evidence type="ECO:0000313" key="4">
    <source>
        <dbReference type="Proteomes" id="UP000003136"/>
    </source>
</evidence>
<organism evidence="3 4">
    <name type="scientific">[Bacteroides] pectinophilus ATCC 43243</name>
    <dbReference type="NCBI Taxonomy" id="483218"/>
    <lineage>
        <taxon>Bacteria</taxon>
        <taxon>Bacillati</taxon>
        <taxon>Bacillota</taxon>
        <taxon>Clostridia</taxon>
        <taxon>Eubacteriales</taxon>
    </lineage>
</organism>